<dbReference type="InterPro" id="IPR011005">
    <property type="entry name" value="Dihydropteroate_synth-like_sf"/>
</dbReference>
<dbReference type="SUPFAM" id="SSF51717">
    <property type="entry name" value="Dihydropteroate synthetase-like"/>
    <property type="match status" value="1"/>
</dbReference>
<dbReference type="PANTHER" id="PTHR36214:SF3">
    <property type="entry name" value="ACETYL-COA DECARBONYLASE_SYNTHASE COMPLEX SUBUNIT GAMMA"/>
    <property type="match status" value="1"/>
</dbReference>
<keyword evidence="1" id="KW-0004">4Fe-4S</keyword>
<evidence type="ECO:0000259" key="5">
    <source>
        <dbReference type="PROSITE" id="PS51656"/>
    </source>
</evidence>
<dbReference type="Pfam" id="PF03599">
    <property type="entry name" value="CdhD"/>
    <property type="match status" value="1"/>
</dbReference>
<evidence type="ECO:0000256" key="1">
    <source>
        <dbReference type="ARBA" id="ARBA00022485"/>
    </source>
</evidence>
<dbReference type="AlphaFoldDB" id="A0A0W0GJB0"/>
<dbReference type="Gene3D" id="3.40.50.11600">
    <property type="match status" value="1"/>
</dbReference>
<dbReference type="GO" id="GO:0051539">
    <property type="term" value="F:4 iron, 4 sulfur cluster binding"/>
    <property type="evidence" value="ECO:0007669"/>
    <property type="project" value="UniProtKB-KW"/>
</dbReference>
<keyword evidence="4" id="KW-0411">Iron-sulfur</keyword>
<evidence type="ECO:0000256" key="2">
    <source>
        <dbReference type="ARBA" id="ARBA00022723"/>
    </source>
</evidence>
<gene>
    <name evidence="6" type="ORF">DEALK_14560</name>
</gene>
<dbReference type="InterPro" id="IPR007202">
    <property type="entry name" value="4Fe-4S_dom"/>
</dbReference>
<sequence length="449" mass="48433">MALSGIEIFKYLPKTNCGKCGVPTCLAFAMSLAAGKAELAACPFVSAESKGKLEEASAPPIRPISIATGGKPLKIGGETVLYRHEKRFENPPGLAVVISDTMSDIEIGRRLKSLEEYVFNRVGATLRPELVVLKYQSGNPETYAALARRARTESDAGIILQCEDVDGCLAAAEACAERKPVLCAVTAANFDLVAPIAIDMALPVVARSNDFDGLAELTDRLVKLGVRDIILDSGARNLKQALADQVAIRRLALMKKFRLLGYPAIAFPCEMTDDPLKEALIASVMVAKYAGIIVLSDFKGETLFPLMVARMNLYADPQRPQTTAEGIYEINGPDENSPVAVTCNFSLTYFIVSGEIENTRVPAHLLIKDTEGLSVMTAWAAGKFGADNIAGFIKKSGIAAKVKHRKIIIPGYIAMESGGLEEELPGWEIMVGPREAAHLLSYLKTNWKS</sequence>
<organism evidence="6 7">
    <name type="scientific">Dehalogenimonas alkenigignens</name>
    <dbReference type="NCBI Taxonomy" id="1217799"/>
    <lineage>
        <taxon>Bacteria</taxon>
        <taxon>Bacillati</taxon>
        <taxon>Chloroflexota</taxon>
        <taxon>Dehalococcoidia</taxon>
        <taxon>Dehalococcoidales</taxon>
        <taxon>Dehalococcoidaceae</taxon>
        <taxon>Dehalogenimonas</taxon>
    </lineage>
</organism>
<dbReference type="GO" id="GO:0008168">
    <property type="term" value="F:methyltransferase activity"/>
    <property type="evidence" value="ECO:0007669"/>
    <property type="project" value="UniProtKB-KW"/>
</dbReference>
<dbReference type="NCBIfam" id="NF003195">
    <property type="entry name" value="PRK04165.1"/>
    <property type="match status" value="1"/>
</dbReference>
<dbReference type="Proteomes" id="UP000053947">
    <property type="component" value="Unassembled WGS sequence"/>
</dbReference>
<keyword evidence="3" id="KW-0408">Iron</keyword>
<keyword evidence="7" id="KW-1185">Reference proteome</keyword>
<evidence type="ECO:0000313" key="7">
    <source>
        <dbReference type="Proteomes" id="UP000053947"/>
    </source>
</evidence>
<dbReference type="PANTHER" id="PTHR36214">
    <property type="match status" value="1"/>
</dbReference>
<keyword evidence="6" id="KW-0489">Methyltransferase</keyword>
<dbReference type="Pfam" id="PF04060">
    <property type="entry name" value="FeS"/>
    <property type="match status" value="1"/>
</dbReference>
<dbReference type="GO" id="GO:0046872">
    <property type="term" value="F:metal ion binding"/>
    <property type="evidence" value="ECO:0007669"/>
    <property type="project" value="UniProtKB-KW"/>
</dbReference>
<keyword evidence="2" id="KW-0479">Metal-binding</keyword>
<dbReference type="GO" id="GO:0032259">
    <property type="term" value="P:methylation"/>
    <property type="evidence" value="ECO:0007669"/>
    <property type="project" value="UniProtKB-KW"/>
</dbReference>
<dbReference type="InterPro" id="IPR051069">
    <property type="entry name" value="ACDS_complex_subunit"/>
</dbReference>
<comment type="caution">
    <text evidence="6">The sequence shown here is derived from an EMBL/GenBank/DDBJ whole genome shotgun (WGS) entry which is preliminary data.</text>
</comment>
<name>A0A0W0GJB0_9CHLR</name>
<keyword evidence="6" id="KW-0808">Transferase</keyword>
<proteinExistence type="predicted"/>
<accession>A0A0W0GJB0</accession>
<dbReference type="OrthoDB" id="140437at2"/>
<dbReference type="Gene3D" id="3.20.20.20">
    <property type="entry name" value="Dihydropteroate synthase-like"/>
    <property type="match status" value="1"/>
</dbReference>
<dbReference type="InterPro" id="IPR016041">
    <property type="entry name" value="Ac-CoA_synth_d_su_TIM-brl"/>
</dbReference>
<dbReference type="EC" id="2.1.1.245" evidence="6"/>
<dbReference type="STRING" id="1217799.DEALK_14560"/>
<dbReference type="PATRIC" id="fig|1217799.6.peg.1504"/>
<evidence type="ECO:0000313" key="6">
    <source>
        <dbReference type="EMBL" id="KTB48610.1"/>
    </source>
</evidence>
<evidence type="ECO:0000256" key="3">
    <source>
        <dbReference type="ARBA" id="ARBA00023004"/>
    </source>
</evidence>
<dbReference type="EMBL" id="LFDV01000002">
    <property type="protein sequence ID" value="KTB48610.1"/>
    <property type="molecule type" value="Genomic_DNA"/>
</dbReference>
<protein>
    <submittedName>
        <fullName evidence="6">CO-methylating acetyl-CoA synthase corrinoid iron-sulfur protein large subunit</fullName>
        <ecNumber evidence="6">2.1.1.245</ecNumber>
    </submittedName>
</protein>
<evidence type="ECO:0000256" key="4">
    <source>
        <dbReference type="ARBA" id="ARBA00023014"/>
    </source>
</evidence>
<feature type="domain" description="4Fe-4S" evidence="5">
    <location>
        <begin position="1"/>
        <end position="59"/>
    </location>
</feature>
<dbReference type="PROSITE" id="PS51656">
    <property type="entry name" value="4FE4S"/>
    <property type="match status" value="1"/>
</dbReference>
<dbReference type="RefSeq" id="WP_058439566.1">
    <property type="nucleotide sequence ID" value="NZ_KQ758903.1"/>
</dbReference>
<reference evidence="6 7" key="1">
    <citation type="submission" date="2015-06" db="EMBL/GenBank/DDBJ databases">
        <title>Genome sequence of the organohalide-respiring Dehalogenimonas alkenigignens type strain (IP3-3T).</title>
        <authorList>
            <person name="Key T.A."/>
            <person name="Richmond D.P."/>
            <person name="Bowman K.S."/>
            <person name="Cho Y.-J."/>
            <person name="Chun J."/>
            <person name="da Costa M.S."/>
            <person name="Rainey F.A."/>
            <person name="Moe W.M."/>
        </authorList>
    </citation>
    <scope>NUCLEOTIDE SEQUENCE [LARGE SCALE GENOMIC DNA]</scope>
    <source>
        <strain evidence="6 7">IP3-3</strain>
    </source>
</reference>